<dbReference type="GO" id="GO:0003677">
    <property type="term" value="F:DNA binding"/>
    <property type="evidence" value="ECO:0007669"/>
    <property type="project" value="UniProtKB-KW"/>
</dbReference>
<dbReference type="Proteomes" id="UP000215224">
    <property type="component" value="Chromosome"/>
</dbReference>
<dbReference type="Pfam" id="PF01047">
    <property type="entry name" value="MarR"/>
    <property type="match status" value="1"/>
</dbReference>
<dbReference type="PANTHER" id="PTHR42756:SF1">
    <property type="entry name" value="TRANSCRIPTIONAL REPRESSOR OF EMRAB OPERON"/>
    <property type="match status" value="1"/>
</dbReference>
<dbReference type="SMART" id="SM00347">
    <property type="entry name" value="HTH_MARR"/>
    <property type="match status" value="1"/>
</dbReference>
<evidence type="ECO:0000256" key="1">
    <source>
        <dbReference type="ARBA" id="ARBA00023015"/>
    </source>
</evidence>
<dbReference type="PRINTS" id="PR00598">
    <property type="entry name" value="HTHMARR"/>
</dbReference>
<reference evidence="5 6" key="1">
    <citation type="submission" date="2016-12" db="EMBL/GenBank/DDBJ databases">
        <title>The whole genome sequencing and assembly of Bacillus cohnii DSM 6307T strain.</title>
        <authorList>
            <person name="Lee Y.-J."/>
            <person name="Yi H."/>
            <person name="Bahn Y.-S."/>
            <person name="Kim J.F."/>
            <person name="Lee D.-W."/>
        </authorList>
    </citation>
    <scope>NUCLEOTIDE SEQUENCE [LARGE SCALE GENOMIC DNA]</scope>
    <source>
        <strain evidence="5 6">DSM 6307</strain>
    </source>
</reference>
<gene>
    <name evidence="5" type="ORF">BC6307_02545</name>
</gene>
<dbReference type="PROSITE" id="PS50995">
    <property type="entry name" value="HTH_MARR_2"/>
    <property type="match status" value="1"/>
</dbReference>
<evidence type="ECO:0000256" key="3">
    <source>
        <dbReference type="ARBA" id="ARBA00023163"/>
    </source>
</evidence>
<feature type="domain" description="HTH marR-type" evidence="4">
    <location>
        <begin position="6"/>
        <end position="138"/>
    </location>
</feature>
<dbReference type="SUPFAM" id="SSF46785">
    <property type="entry name" value="Winged helix' DNA-binding domain"/>
    <property type="match status" value="1"/>
</dbReference>
<dbReference type="AlphaFoldDB" id="A0A223KLJ6"/>
<keyword evidence="6" id="KW-1185">Reference proteome</keyword>
<accession>A0A223KLJ6</accession>
<keyword evidence="3" id="KW-0804">Transcription</keyword>
<dbReference type="RefSeq" id="WP_066421758.1">
    <property type="nucleotide sequence ID" value="NZ_CP018866.1"/>
</dbReference>
<name>A0A223KLJ6_9BACI</name>
<evidence type="ECO:0000313" key="6">
    <source>
        <dbReference type="Proteomes" id="UP000215224"/>
    </source>
</evidence>
<dbReference type="InterPro" id="IPR000835">
    <property type="entry name" value="HTH_MarR-typ"/>
</dbReference>
<dbReference type="GO" id="GO:0003700">
    <property type="term" value="F:DNA-binding transcription factor activity"/>
    <property type="evidence" value="ECO:0007669"/>
    <property type="project" value="InterPro"/>
</dbReference>
<evidence type="ECO:0000256" key="2">
    <source>
        <dbReference type="ARBA" id="ARBA00023125"/>
    </source>
</evidence>
<dbReference type="KEGG" id="bcoh:BC6307_02545"/>
<dbReference type="InterPro" id="IPR036390">
    <property type="entry name" value="WH_DNA-bd_sf"/>
</dbReference>
<evidence type="ECO:0000259" key="4">
    <source>
        <dbReference type="PROSITE" id="PS50995"/>
    </source>
</evidence>
<dbReference type="Gene3D" id="1.10.10.10">
    <property type="entry name" value="Winged helix-like DNA-binding domain superfamily/Winged helix DNA-binding domain"/>
    <property type="match status" value="1"/>
</dbReference>
<dbReference type="InterPro" id="IPR036388">
    <property type="entry name" value="WH-like_DNA-bd_sf"/>
</dbReference>
<evidence type="ECO:0000313" key="5">
    <source>
        <dbReference type="EMBL" id="AST90238.1"/>
    </source>
</evidence>
<keyword evidence="1" id="KW-0805">Transcription regulation</keyword>
<organism evidence="5 6">
    <name type="scientific">Sutcliffiella cohnii</name>
    <dbReference type="NCBI Taxonomy" id="33932"/>
    <lineage>
        <taxon>Bacteria</taxon>
        <taxon>Bacillati</taxon>
        <taxon>Bacillota</taxon>
        <taxon>Bacilli</taxon>
        <taxon>Bacillales</taxon>
        <taxon>Bacillaceae</taxon>
        <taxon>Sutcliffiella</taxon>
    </lineage>
</organism>
<dbReference type="PROSITE" id="PS01117">
    <property type="entry name" value="HTH_MARR_1"/>
    <property type="match status" value="1"/>
</dbReference>
<proteinExistence type="predicted"/>
<dbReference type="STRING" id="1314751.GCA_001591425_04909"/>
<dbReference type="PANTHER" id="PTHR42756">
    <property type="entry name" value="TRANSCRIPTIONAL REGULATOR, MARR"/>
    <property type="match status" value="1"/>
</dbReference>
<dbReference type="EMBL" id="CP018866">
    <property type="protein sequence ID" value="AST90238.1"/>
    <property type="molecule type" value="Genomic_DNA"/>
</dbReference>
<keyword evidence="2" id="KW-0238">DNA-binding</keyword>
<sequence length="148" mass="16916">MERNIEKKFGYQVGMVAHLYHNLSNERLAHFDITVAQARVLYILVQHGPQTQVELQQQLYVKASTMTGIIDSLLSKSLIGKADSEQDKRAKIITVTDKGKELDQKIWEDMSDMEEKILAGFSKEELALFKFWLSKVKDNICKLNEGGE</sequence>
<dbReference type="InterPro" id="IPR023187">
    <property type="entry name" value="Tscrpt_reg_MarR-type_CS"/>
</dbReference>
<protein>
    <submittedName>
        <fullName evidence="5">MarR family transcriptional regulator</fullName>
    </submittedName>
</protein>